<dbReference type="AlphaFoldDB" id="A0A0F9UPD0"/>
<comment type="caution">
    <text evidence="1">The sequence shown here is derived from an EMBL/GenBank/DDBJ whole genome shotgun (WGS) entry which is preliminary data.</text>
</comment>
<name>A0A0F9UPD0_9ZZZZ</name>
<reference evidence="1" key="1">
    <citation type="journal article" date="2015" name="Nature">
        <title>Complex archaea that bridge the gap between prokaryotes and eukaryotes.</title>
        <authorList>
            <person name="Spang A."/>
            <person name="Saw J.H."/>
            <person name="Jorgensen S.L."/>
            <person name="Zaremba-Niedzwiedzka K."/>
            <person name="Martijn J."/>
            <person name="Lind A.E."/>
            <person name="van Eijk R."/>
            <person name="Schleper C."/>
            <person name="Guy L."/>
            <person name="Ettema T.J."/>
        </authorList>
    </citation>
    <scope>NUCLEOTIDE SEQUENCE</scope>
</reference>
<proteinExistence type="predicted"/>
<evidence type="ECO:0000313" key="1">
    <source>
        <dbReference type="EMBL" id="KKN94950.1"/>
    </source>
</evidence>
<dbReference type="EMBL" id="LAZR01000074">
    <property type="protein sequence ID" value="KKN94950.1"/>
    <property type="molecule type" value="Genomic_DNA"/>
</dbReference>
<gene>
    <name evidence="1" type="ORF">LCGC14_0182770</name>
</gene>
<evidence type="ECO:0008006" key="2">
    <source>
        <dbReference type="Google" id="ProtNLM"/>
    </source>
</evidence>
<protein>
    <recommendedName>
        <fullName evidence="2">Argininosuccinate lyase</fullName>
    </recommendedName>
</protein>
<organism evidence="1">
    <name type="scientific">marine sediment metagenome</name>
    <dbReference type="NCBI Taxonomy" id="412755"/>
    <lineage>
        <taxon>unclassified sequences</taxon>
        <taxon>metagenomes</taxon>
        <taxon>ecological metagenomes</taxon>
    </lineage>
</organism>
<sequence length="109" mass="11974">MIKRVLALFAVACVFSTTAAAFSGYVEVTNGTGYDIHYLYVSPAKAGNWEEDVLDQDVLPAGDTVRVTVSQAKGSVYDIRAEDEDGDTYTLWNVDIAKHDIVFSEDDMD</sequence>
<accession>A0A0F9UPD0</accession>